<protein>
    <submittedName>
        <fullName evidence="2">Uncharacterized protein</fullName>
    </submittedName>
</protein>
<dbReference type="AlphaFoldDB" id="A0AA40GFM0"/>
<gene>
    <name evidence="2" type="ORF">K0M31_001494</name>
</gene>
<name>A0AA40GFM0_9HYME</name>
<reference evidence="2" key="1">
    <citation type="submission" date="2021-10" db="EMBL/GenBank/DDBJ databases">
        <title>Melipona bicolor Genome sequencing and assembly.</title>
        <authorList>
            <person name="Araujo N.S."/>
            <person name="Arias M.C."/>
        </authorList>
    </citation>
    <scope>NUCLEOTIDE SEQUENCE</scope>
    <source>
        <strain evidence="2">USP_2M_L1-L4_2017</strain>
        <tissue evidence="2">Whole body</tissue>
    </source>
</reference>
<comment type="caution">
    <text evidence="2">The sequence shown here is derived from an EMBL/GenBank/DDBJ whole genome shotgun (WGS) entry which is preliminary data.</text>
</comment>
<feature type="region of interest" description="Disordered" evidence="1">
    <location>
        <begin position="32"/>
        <end position="57"/>
    </location>
</feature>
<dbReference type="EMBL" id="JAHYIQ010000001">
    <property type="protein sequence ID" value="KAK1136966.1"/>
    <property type="molecule type" value="Genomic_DNA"/>
</dbReference>
<proteinExistence type="predicted"/>
<dbReference type="Proteomes" id="UP001177670">
    <property type="component" value="Unassembled WGS sequence"/>
</dbReference>
<accession>A0AA40GFM0</accession>
<evidence type="ECO:0000256" key="1">
    <source>
        <dbReference type="SAM" id="MobiDB-lite"/>
    </source>
</evidence>
<sequence>IEIEQNSMGDGWLYLSAAARLVNTATGQRMDAGYFPPSGRVQSDGPTRESPTSRLTRSSLGAERSFVAGIGLASDIYRKLWQNYSSVLLSDAGTISVDILKPCVRTERDSRRVNRRFSQEKHVVDACNVIFAVENRD</sequence>
<evidence type="ECO:0000313" key="3">
    <source>
        <dbReference type="Proteomes" id="UP001177670"/>
    </source>
</evidence>
<evidence type="ECO:0000313" key="2">
    <source>
        <dbReference type="EMBL" id="KAK1136966.1"/>
    </source>
</evidence>
<organism evidence="2 3">
    <name type="scientific">Melipona bicolor</name>
    <dbReference type="NCBI Taxonomy" id="60889"/>
    <lineage>
        <taxon>Eukaryota</taxon>
        <taxon>Metazoa</taxon>
        <taxon>Ecdysozoa</taxon>
        <taxon>Arthropoda</taxon>
        <taxon>Hexapoda</taxon>
        <taxon>Insecta</taxon>
        <taxon>Pterygota</taxon>
        <taxon>Neoptera</taxon>
        <taxon>Endopterygota</taxon>
        <taxon>Hymenoptera</taxon>
        <taxon>Apocrita</taxon>
        <taxon>Aculeata</taxon>
        <taxon>Apoidea</taxon>
        <taxon>Anthophila</taxon>
        <taxon>Apidae</taxon>
        <taxon>Melipona</taxon>
    </lineage>
</organism>
<feature type="non-terminal residue" evidence="2">
    <location>
        <position position="1"/>
    </location>
</feature>
<feature type="compositionally biased region" description="Polar residues" evidence="1">
    <location>
        <begin position="40"/>
        <end position="57"/>
    </location>
</feature>
<keyword evidence="3" id="KW-1185">Reference proteome</keyword>